<organism evidence="3 4">
    <name type="scientific">Paractinoplanes toevensis</name>
    <dbReference type="NCBI Taxonomy" id="571911"/>
    <lineage>
        <taxon>Bacteria</taxon>
        <taxon>Bacillati</taxon>
        <taxon>Actinomycetota</taxon>
        <taxon>Actinomycetes</taxon>
        <taxon>Micromonosporales</taxon>
        <taxon>Micromonosporaceae</taxon>
        <taxon>Paractinoplanes</taxon>
    </lineage>
</organism>
<evidence type="ECO:0000256" key="2">
    <source>
        <dbReference type="SAM" id="Phobius"/>
    </source>
</evidence>
<accession>A0A919W347</accession>
<evidence type="ECO:0000313" key="4">
    <source>
        <dbReference type="Proteomes" id="UP000677082"/>
    </source>
</evidence>
<protein>
    <submittedName>
        <fullName evidence="3">Uncharacterized protein</fullName>
    </submittedName>
</protein>
<evidence type="ECO:0000313" key="3">
    <source>
        <dbReference type="EMBL" id="GIM88743.1"/>
    </source>
</evidence>
<proteinExistence type="predicted"/>
<evidence type="ECO:0000256" key="1">
    <source>
        <dbReference type="SAM" id="MobiDB-lite"/>
    </source>
</evidence>
<comment type="caution">
    <text evidence="3">The sequence shown here is derived from an EMBL/GenBank/DDBJ whole genome shotgun (WGS) entry which is preliminary data.</text>
</comment>
<dbReference type="RefSeq" id="WP_213004726.1">
    <property type="nucleotide sequence ID" value="NZ_BOQN01000006.1"/>
</dbReference>
<reference evidence="3 4" key="1">
    <citation type="submission" date="2021-03" db="EMBL/GenBank/DDBJ databases">
        <title>Whole genome shotgun sequence of Actinoplanes toevensis NBRC 105298.</title>
        <authorList>
            <person name="Komaki H."/>
            <person name="Tamura T."/>
        </authorList>
    </citation>
    <scope>NUCLEOTIDE SEQUENCE [LARGE SCALE GENOMIC DNA]</scope>
    <source>
        <strain evidence="3 4">NBRC 105298</strain>
    </source>
</reference>
<keyword evidence="2" id="KW-0472">Membrane</keyword>
<dbReference type="Proteomes" id="UP000677082">
    <property type="component" value="Unassembled WGS sequence"/>
</dbReference>
<keyword evidence="4" id="KW-1185">Reference proteome</keyword>
<dbReference type="AlphaFoldDB" id="A0A919W347"/>
<feature type="region of interest" description="Disordered" evidence="1">
    <location>
        <begin position="65"/>
        <end position="84"/>
    </location>
</feature>
<keyword evidence="2" id="KW-0812">Transmembrane</keyword>
<feature type="transmembrane region" description="Helical" evidence="2">
    <location>
        <begin position="6"/>
        <end position="26"/>
    </location>
</feature>
<dbReference type="EMBL" id="BOQN01000006">
    <property type="protein sequence ID" value="GIM88743.1"/>
    <property type="molecule type" value="Genomic_DNA"/>
</dbReference>
<gene>
    <name evidence="3" type="ORF">Ato02nite_005360</name>
</gene>
<name>A0A919W347_9ACTN</name>
<keyword evidence="2" id="KW-1133">Transmembrane helix</keyword>
<sequence length="129" mass="14255">MNADDWVTLAQVVGTLMGGGGLVAVVRAVMKRRPARVAAHVQLNQATLEWAAKLEASADRAWNRAEEAERKAEEADLRADKAEQTARRVQVQVDELARYLELVLRLINDPGMTMDRLRQTVGDGPVHLS</sequence>